<evidence type="ECO:0000256" key="2">
    <source>
        <dbReference type="SAM" id="Phobius"/>
    </source>
</evidence>
<proteinExistence type="predicted"/>
<dbReference type="Proteomes" id="UP001498398">
    <property type="component" value="Unassembled WGS sequence"/>
</dbReference>
<keyword evidence="2" id="KW-0812">Transmembrane</keyword>
<protein>
    <submittedName>
        <fullName evidence="3">Uncharacterized protein</fullName>
    </submittedName>
</protein>
<dbReference type="EMBL" id="JBANRG010000015">
    <property type="protein sequence ID" value="KAK7460432.1"/>
    <property type="molecule type" value="Genomic_DNA"/>
</dbReference>
<keyword evidence="4" id="KW-1185">Reference proteome</keyword>
<feature type="region of interest" description="Disordered" evidence="1">
    <location>
        <begin position="67"/>
        <end position="106"/>
    </location>
</feature>
<name>A0ABR1JF74_9AGAR</name>
<keyword evidence="2" id="KW-1133">Transmembrane helix</keyword>
<reference evidence="3 4" key="1">
    <citation type="submission" date="2024-01" db="EMBL/GenBank/DDBJ databases">
        <title>A draft genome for the cacao thread blight pathogen Marasmiellus scandens.</title>
        <authorList>
            <person name="Baruah I.K."/>
            <person name="Leung J."/>
            <person name="Bukari Y."/>
            <person name="Amoako-Attah I."/>
            <person name="Meinhardt L.W."/>
            <person name="Bailey B.A."/>
            <person name="Cohen S.P."/>
        </authorList>
    </citation>
    <scope>NUCLEOTIDE SEQUENCE [LARGE SCALE GENOMIC DNA]</scope>
    <source>
        <strain evidence="3 4">GH-19</strain>
    </source>
</reference>
<evidence type="ECO:0000256" key="1">
    <source>
        <dbReference type="SAM" id="MobiDB-lite"/>
    </source>
</evidence>
<gene>
    <name evidence="3" type="ORF">VKT23_009151</name>
</gene>
<sequence length="139" mass="16558">MESQYQHVHGSYPIRRTPAQNMGLFRYHPYKRISYISYSPPERNVNLFGEEVNRFLQAVQLVQRLHQQHDHQLPRHEQENQREDHGNEERVGDGNIDIAGVQPEPPVRQRGSTMRFLKYLFTVFFSVFIFIFVLRLFSA</sequence>
<feature type="compositionally biased region" description="Basic and acidic residues" evidence="1">
    <location>
        <begin position="67"/>
        <end position="92"/>
    </location>
</feature>
<accession>A0ABR1JF74</accession>
<keyword evidence="2" id="KW-0472">Membrane</keyword>
<comment type="caution">
    <text evidence="3">The sequence shown here is derived from an EMBL/GenBank/DDBJ whole genome shotgun (WGS) entry which is preliminary data.</text>
</comment>
<evidence type="ECO:0000313" key="3">
    <source>
        <dbReference type="EMBL" id="KAK7460432.1"/>
    </source>
</evidence>
<feature type="transmembrane region" description="Helical" evidence="2">
    <location>
        <begin position="116"/>
        <end position="137"/>
    </location>
</feature>
<organism evidence="3 4">
    <name type="scientific">Marasmiellus scandens</name>
    <dbReference type="NCBI Taxonomy" id="2682957"/>
    <lineage>
        <taxon>Eukaryota</taxon>
        <taxon>Fungi</taxon>
        <taxon>Dikarya</taxon>
        <taxon>Basidiomycota</taxon>
        <taxon>Agaricomycotina</taxon>
        <taxon>Agaricomycetes</taxon>
        <taxon>Agaricomycetidae</taxon>
        <taxon>Agaricales</taxon>
        <taxon>Marasmiineae</taxon>
        <taxon>Omphalotaceae</taxon>
        <taxon>Marasmiellus</taxon>
    </lineage>
</organism>
<evidence type="ECO:0000313" key="4">
    <source>
        <dbReference type="Proteomes" id="UP001498398"/>
    </source>
</evidence>